<organism evidence="1 2">
    <name type="scientific">Candidatus Hakubella thermalkaliphila</name>
    <dbReference type="NCBI Taxonomy" id="2754717"/>
    <lineage>
        <taxon>Bacteria</taxon>
        <taxon>Bacillati</taxon>
        <taxon>Actinomycetota</taxon>
        <taxon>Actinomycetota incertae sedis</taxon>
        <taxon>Candidatus Hakubellales</taxon>
        <taxon>Candidatus Hakubellaceae</taxon>
        <taxon>Candidatus Hakubella</taxon>
    </lineage>
</organism>
<comment type="caution">
    <text evidence="1">The sequence shown here is derived from an EMBL/GenBank/DDBJ whole genome shotgun (WGS) entry which is preliminary data.</text>
</comment>
<evidence type="ECO:0000313" key="2">
    <source>
        <dbReference type="Proteomes" id="UP000561271"/>
    </source>
</evidence>
<dbReference type="Proteomes" id="UP000561271">
    <property type="component" value="Unassembled WGS sequence"/>
</dbReference>
<gene>
    <name evidence="1" type="ORF">HKBW3S44_01770</name>
</gene>
<protein>
    <submittedName>
        <fullName evidence="1">Uncharacterized protein</fullName>
    </submittedName>
</protein>
<reference evidence="1 2" key="1">
    <citation type="journal article" date="2020" name="Front. Microbiol.">
        <title>Single-cell genomics of novel Actinobacteria with the Wood-Ljungdahl pathway discovered in a serpentinizing system.</title>
        <authorList>
            <person name="Merino N."/>
            <person name="Kawai M."/>
            <person name="Boyd E.S."/>
            <person name="Colman D.R."/>
            <person name="McGlynn S.E."/>
            <person name="Nealson K.H."/>
            <person name="Kurokawa K."/>
            <person name="Hongoh Y."/>
        </authorList>
    </citation>
    <scope>NUCLEOTIDE SEQUENCE [LARGE SCALE GENOMIC DNA]</scope>
    <source>
        <strain evidence="1 2">S44</strain>
    </source>
</reference>
<proteinExistence type="predicted"/>
<dbReference type="EMBL" id="BLSC01000322">
    <property type="protein sequence ID" value="GFP38090.1"/>
    <property type="molecule type" value="Genomic_DNA"/>
</dbReference>
<evidence type="ECO:0000313" key="1">
    <source>
        <dbReference type="EMBL" id="GFP38090.1"/>
    </source>
</evidence>
<dbReference type="AlphaFoldDB" id="A0A6V8Q0W0"/>
<feature type="non-terminal residue" evidence="1">
    <location>
        <position position="23"/>
    </location>
</feature>
<accession>A0A6V8Q0W0</accession>
<sequence length="23" mass="2529">MLKLDPREVALWGVAAENNFVGV</sequence>
<name>A0A6V8Q0W0_9ACTN</name>